<dbReference type="AlphaFoldDB" id="A0A1W2DG12"/>
<dbReference type="GO" id="GO:0015562">
    <property type="term" value="F:efflux transmembrane transporter activity"/>
    <property type="evidence" value="ECO:0007669"/>
    <property type="project" value="InterPro"/>
</dbReference>
<dbReference type="OrthoDB" id="793488at2"/>
<dbReference type="STRING" id="151894.SAMN04488524_3718"/>
<accession>A0A1W2DG12</accession>
<name>A0A1W2DG12_9SPHI</name>
<proteinExistence type="predicted"/>
<evidence type="ECO:0000313" key="3">
    <source>
        <dbReference type="Proteomes" id="UP000192756"/>
    </source>
</evidence>
<reference evidence="3" key="1">
    <citation type="submission" date="2017-04" db="EMBL/GenBank/DDBJ databases">
        <authorList>
            <person name="Varghese N."/>
            <person name="Submissions S."/>
        </authorList>
    </citation>
    <scope>NUCLEOTIDE SEQUENCE [LARGE SCALE GENOMIC DNA]</scope>
    <source>
        <strain evidence="3">DSM 12126</strain>
    </source>
</reference>
<dbReference type="RefSeq" id="WP_084240502.1">
    <property type="nucleotide sequence ID" value="NZ_FWXT01000003.1"/>
</dbReference>
<evidence type="ECO:0000256" key="1">
    <source>
        <dbReference type="SAM" id="SignalP"/>
    </source>
</evidence>
<protein>
    <submittedName>
        <fullName evidence="2">Outer membrane efflux protein</fullName>
    </submittedName>
</protein>
<dbReference type="Gene3D" id="1.20.1600.10">
    <property type="entry name" value="Outer membrane efflux proteins (OEP)"/>
    <property type="match status" value="1"/>
</dbReference>
<dbReference type="EMBL" id="FWXT01000003">
    <property type="protein sequence ID" value="SMC95906.1"/>
    <property type="molecule type" value="Genomic_DNA"/>
</dbReference>
<keyword evidence="3" id="KW-1185">Reference proteome</keyword>
<evidence type="ECO:0000313" key="2">
    <source>
        <dbReference type="EMBL" id="SMC95906.1"/>
    </source>
</evidence>
<gene>
    <name evidence="2" type="ORF">SAMN04488524_3718</name>
</gene>
<keyword evidence="1" id="KW-0732">Signal</keyword>
<feature type="chain" id="PRO_5012551749" evidence="1">
    <location>
        <begin position="22"/>
        <end position="226"/>
    </location>
</feature>
<dbReference type="SUPFAM" id="SSF56954">
    <property type="entry name" value="Outer membrane efflux proteins (OEP)"/>
    <property type="match status" value="1"/>
</dbReference>
<feature type="signal peptide" evidence="1">
    <location>
        <begin position="1"/>
        <end position="21"/>
    </location>
</feature>
<organism evidence="2 3">
    <name type="scientific">Pedobacter africanus</name>
    <dbReference type="NCBI Taxonomy" id="151894"/>
    <lineage>
        <taxon>Bacteria</taxon>
        <taxon>Pseudomonadati</taxon>
        <taxon>Bacteroidota</taxon>
        <taxon>Sphingobacteriia</taxon>
        <taxon>Sphingobacteriales</taxon>
        <taxon>Sphingobacteriaceae</taxon>
        <taxon>Pedobacter</taxon>
    </lineage>
</organism>
<dbReference type="Proteomes" id="UP000192756">
    <property type="component" value="Unassembled WGS sequence"/>
</dbReference>
<sequence>MKKSLQIICIFLMFLSVNAVAQESVIPEIKYADLEKYIALAKENYPRKKIFEERQVGIKTGIPISYVSFFDMFNASYFYRPDDKSVIDPINPYNFNGFQLGVNVNLGNVLQKPFMVKKAKSDFKVAQLETQEYIMQLETEVKKRYYDYILQLNQLKLATQSALDNKTVTDGLRNKFEKGEITLDAYSTAKINQTASSTARIQTEINYLKAKDSLEEIIGKKLTDVK</sequence>